<feature type="binding site" evidence="11">
    <location>
        <position position="134"/>
    </location>
    <ligand>
        <name>glycerol</name>
        <dbReference type="ChEBI" id="CHEBI:17754"/>
    </ligand>
</feature>
<feature type="binding site" evidence="11">
    <location>
        <position position="12"/>
    </location>
    <ligand>
        <name>ADP</name>
        <dbReference type="ChEBI" id="CHEBI:456216"/>
    </ligand>
</feature>
<comment type="catalytic activity">
    <reaction evidence="8 11">
        <text>glycerol + ATP = sn-glycerol 3-phosphate + ADP + H(+)</text>
        <dbReference type="Rhea" id="RHEA:21644"/>
        <dbReference type="ChEBI" id="CHEBI:15378"/>
        <dbReference type="ChEBI" id="CHEBI:17754"/>
        <dbReference type="ChEBI" id="CHEBI:30616"/>
        <dbReference type="ChEBI" id="CHEBI:57597"/>
        <dbReference type="ChEBI" id="CHEBI:456216"/>
        <dbReference type="EC" id="2.7.1.30"/>
    </reaction>
</comment>
<evidence type="ECO:0000256" key="7">
    <source>
        <dbReference type="ARBA" id="ARBA00022840"/>
    </source>
</evidence>
<keyword evidence="7 11" id="KW-0067">ATP-binding</keyword>
<protein>
    <recommendedName>
        <fullName evidence="11">Glycerol kinase</fullName>
        <ecNumber evidence="11">2.7.1.30</ecNumber>
    </recommendedName>
    <alternativeName>
        <fullName evidence="11">ATP:glycerol 3-phosphotransferase</fullName>
    </alternativeName>
    <alternativeName>
        <fullName evidence="11">Glycerokinase</fullName>
        <shortName evidence="11">GK</shortName>
    </alternativeName>
</protein>
<dbReference type="InterPro" id="IPR043129">
    <property type="entry name" value="ATPase_NBD"/>
</dbReference>
<feature type="binding site" evidence="11">
    <location>
        <position position="12"/>
    </location>
    <ligand>
        <name>ATP</name>
        <dbReference type="ChEBI" id="CHEBI:30616"/>
    </ligand>
</feature>
<feature type="binding site" evidence="11">
    <location>
        <position position="246"/>
    </location>
    <ligand>
        <name>sn-glycerol 3-phosphate</name>
        <dbReference type="ChEBI" id="CHEBI:57597"/>
    </ligand>
</feature>
<gene>
    <name evidence="11 15" type="primary">glpK</name>
    <name evidence="15" type="ORF">IAD04_04880</name>
</gene>
<dbReference type="GO" id="GO:0004370">
    <property type="term" value="F:glycerol kinase activity"/>
    <property type="evidence" value="ECO:0007669"/>
    <property type="project" value="UniProtKB-UniRule"/>
</dbReference>
<dbReference type="InterPro" id="IPR005999">
    <property type="entry name" value="Glycerol_kin"/>
</dbReference>
<feature type="binding site" evidence="11">
    <location>
        <position position="268"/>
    </location>
    <ligand>
        <name>ADP</name>
        <dbReference type="ChEBI" id="CHEBI:456216"/>
    </ligand>
</feature>
<feature type="domain" description="Carbohydrate kinase FGGY N-terminal" evidence="13">
    <location>
        <begin position="4"/>
        <end position="253"/>
    </location>
</feature>
<evidence type="ECO:0000256" key="2">
    <source>
        <dbReference type="ARBA" id="ARBA00009156"/>
    </source>
</evidence>
<dbReference type="GO" id="GO:0005524">
    <property type="term" value="F:ATP binding"/>
    <property type="evidence" value="ECO:0007669"/>
    <property type="project" value="UniProtKB-UniRule"/>
</dbReference>
<comment type="activity regulation">
    <text evidence="11">Activated by phosphorylation and inhibited by fructose 1,6-bisphosphate (FBP).</text>
</comment>
<feature type="binding site" evidence="11">
    <location>
        <position position="14"/>
    </location>
    <ligand>
        <name>ATP</name>
        <dbReference type="ChEBI" id="CHEBI:30616"/>
    </ligand>
</feature>
<evidence type="ECO:0000256" key="9">
    <source>
        <dbReference type="ARBA" id="ARBA00054633"/>
    </source>
</evidence>
<dbReference type="GO" id="GO:0006072">
    <property type="term" value="P:glycerol-3-phosphate metabolic process"/>
    <property type="evidence" value="ECO:0007669"/>
    <property type="project" value="InterPro"/>
</dbReference>
<dbReference type="InterPro" id="IPR018485">
    <property type="entry name" value="FGGY_C"/>
</dbReference>
<evidence type="ECO:0000313" key="16">
    <source>
        <dbReference type="Proteomes" id="UP000886893"/>
    </source>
</evidence>
<dbReference type="AlphaFoldDB" id="A0A9D1G8U5"/>
<dbReference type="GO" id="GO:0019563">
    <property type="term" value="P:glycerol catabolic process"/>
    <property type="evidence" value="ECO:0007669"/>
    <property type="project" value="UniProtKB-UniRule"/>
</dbReference>
<dbReference type="FunFam" id="3.30.420.40:FF:000007">
    <property type="entry name" value="Glycerol kinase"/>
    <property type="match status" value="1"/>
</dbReference>
<comment type="subunit">
    <text evidence="10 11">Homotetramer and homodimer (in equilibrium).</text>
</comment>
<feature type="binding site" evidence="11">
    <location>
        <position position="82"/>
    </location>
    <ligand>
        <name>sn-glycerol 3-phosphate</name>
        <dbReference type="ChEBI" id="CHEBI:57597"/>
    </ligand>
</feature>
<dbReference type="EC" id="2.7.1.30" evidence="11"/>
<dbReference type="CDD" id="cd07769">
    <property type="entry name" value="ASKHA_NBD_FGGY_GK"/>
    <property type="match status" value="1"/>
</dbReference>
<dbReference type="PROSITE" id="PS00445">
    <property type="entry name" value="FGGY_KINASES_2"/>
    <property type="match status" value="1"/>
</dbReference>
<dbReference type="Gene3D" id="3.30.420.40">
    <property type="match status" value="2"/>
</dbReference>
<accession>A0A9D1G8U5</accession>
<keyword evidence="6 11" id="KW-0319">Glycerol metabolism</keyword>
<name>A0A9D1G8U5_9FIRM</name>
<dbReference type="InterPro" id="IPR000577">
    <property type="entry name" value="Carb_kinase_FGGY"/>
</dbReference>
<feature type="binding site" evidence="11">
    <location>
        <position position="247"/>
    </location>
    <ligand>
        <name>glycerol</name>
        <dbReference type="ChEBI" id="CHEBI:17754"/>
    </ligand>
</feature>
<dbReference type="PIRSF" id="PIRSF000538">
    <property type="entry name" value="GlpK"/>
    <property type="match status" value="1"/>
</dbReference>
<evidence type="ECO:0000256" key="5">
    <source>
        <dbReference type="ARBA" id="ARBA00022777"/>
    </source>
</evidence>
<organism evidence="15 16">
    <name type="scientific">Candidatus Caccosoma faecigallinarum</name>
    <dbReference type="NCBI Taxonomy" id="2840720"/>
    <lineage>
        <taxon>Bacteria</taxon>
        <taxon>Bacillati</taxon>
        <taxon>Bacillota</taxon>
        <taxon>Bacillota incertae sedis</taxon>
        <taxon>Candidatus Caccosoma</taxon>
    </lineage>
</organism>
<dbReference type="PANTHER" id="PTHR10196">
    <property type="entry name" value="SUGAR KINASE"/>
    <property type="match status" value="1"/>
</dbReference>
<feature type="binding site" evidence="11">
    <location>
        <position position="13"/>
    </location>
    <ligand>
        <name>ATP</name>
        <dbReference type="ChEBI" id="CHEBI:30616"/>
    </ligand>
</feature>
<feature type="binding site" evidence="11">
    <location>
        <position position="315"/>
    </location>
    <ligand>
        <name>ATP</name>
        <dbReference type="ChEBI" id="CHEBI:30616"/>
    </ligand>
</feature>
<feature type="binding site" evidence="11">
    <location>
        <position position="246"/>
    </location>
    <ligand>
        <name>glycerol</name>
        <dbReference type="ChEBI" id="CHEBI:17754"/>
    </ligand>
</feature>
<sequence length="498" mass="56411">MEKYLLAIDQGTTSTRAIIFNKQGQIIYQAQEEIEQFYPQIGWVEQDATEIYSKTLSVMIEAVVRSRLEMDQIACIGITNQRETIVMWDKKTQEPVYKAIVWQSNQSEKICQRLIKKGYEKKIQDKTGLKINPYFSATKIMWLFEKYPHLKKKAKDGELLCGTIDSWLLYKLTNGNVHATDISNASRTMLFNIHTLKWDEELLTLFSIPETILPEVKPSSGIFGYIEKNQFLNNQKRIPISGMAGDQQASLFGHCCFQPGDLKNTYGTGCFALMNTGNKPIQSKKGLLTTIAWQIQDEICYALEGSVFVAGAAVQWLRDGLRMIQTSKDSERYAKKVCDSQGVYVVPSFTGLGTPYWNHQVKGAIFGLTRGTTKEHIIRATLESIAYQSKDVIETMKKETKLCFSQIAVDGGASENDFLMQFQSDILQCEIILQENAQSTALGVAFLAGLGSGLYRDLKEIKQLKSIKKMYQPQMSAKEVRQRYAKWKVAISAVTRFV</sequence>
<comment type="caution">
    <text evidence="15">The sequence shown here is derived from an EMBL/GenBank/DDBJ whole genome shotgun (WGS) entry which is preliminary data.</text>
</comment>
<evidence type="ECO:0000256" key="3">
    <source>
        <dbReference type="ARBA" id="ARBA00022679"/>
    </source>
</evidence>
<keyword evidence="5 11" id="KW-0418">Kinase</keyword>
<dbReference type="EMBL" id="DVKI01000151">
    <property type="protein sequence ID" value="HIT17687.1"/>
    <property type="molecule type" value="Genomic_DNA"/>
</dbReference>
<reference evidence="15" key="1">
    <citation type="submission" date="2020-10" db="EMBL/GenBank/DDBJ databases">
        <authorList>
            <person name="Gilroy R."/>
        </authorList>
    </citation>
    <scope>NUCLEOTIDE SEQUENCE</scope>
    <source>
        <strain evidence="15">14508</strain>
    </source>
</reference>
<keyword evidence="3 11" id="KW-0808">Transferase</keyword>
<evidence type="ECO:0000313" key="15">
    <source>
        <dbReference type="EMBL" id="HIT17687.1"/>
    </source>
</evidence>
<feature type="binding site" evidence="11">
    <location>
        <position position="83"/>
    </location>
    <ligand>
        <name>sn-glycerol 3-phosphate</name>
        <dbReference type="ChEBI" id="CHEBI:57597"/>
    </ligand>
</feature>
<dbReference type="HAMAP" id="MF_00186">
    <property type="entry name" value="Glycerol_kin"/>
    <property type="match status" value="1"/>
</dbReference>
<comment type="function">
    <text evidence="9 11">Key enzyme in the regulation of glycerol uptake and metabolism. Catalyzes the phosphorylation of glycerol to yield sn-glycerol 3-phosphate.</text>
</comment>
<feature type="binding site" evidence="11">
    <location>
        <position position="416"/>
    </location>
    <ligand>
        <name>ADP</name>
        <dbReference type="ChEBI" id="CHEBI:456216"/>
    </ligand>
</feature>
<dbReference type="InterPro" id="IPR018484">
    <property type="entry name" value="FGGY_N"/>
</dbReference>
<evidence type="ECO:0000256" key="1">
    <source>
        <dbReference type="ARBA" id="ARBA00005190"/>
    </source>
</evidence>
<feature type="binding site" evidence="11">
    <location>
        <position position="82"/>
    </location>
    <ligand>
        <name>glycerol</name>
        <dbReference type="ChEBI" id="CHEBI:17754"/>
    </ligand>
</feature>
<dbReference type="NCBIfam" id="NF000756">
    <property type="entry name" value="PRK00047.1"/>
    <property type="match status" value="1"/>
</dbReference>
<feature type="binding site" evidence="11">
    <location>
        <position position="268"/>
    </location>
    <ligand>
        <name>ATP</name>
        <dbReference type="ChEBI" id="CHEBI:30616"/>
    </ligand>
</feature>
<comment type="similarity">
    <text evidence="2 11 12">Belongs to the FGGY kinase family.</text>
</comment>
<feature type="binding site" evidence="11">
    <location>
        <position position="83"/>
    </location>
    <ligand>
        <name>glycerol</name>
        <dbReference type="ChEBI" id="CHEBI:17754"/>
    </ligand>
</feature>
<dbReference type="PANTHER" id="PTHR10196:SF69">
    <property type="entry name" value="GLYCEROL KINASE"/>
    <property type="match status" value="1"/>
</dbReference>
<evidence type="ECO:0000259" key="14">
    <source>
        <dbReference type="Pfam" id="PF02782"/>
    </source>
</evidence>
<dbReference type="Proteomes" id="UP000886893">
    <property type="component" value="Unassembled WGS sequence"/>
</dbReference>
<evidence type="ECO:0000256" key="8">
    <source>
        <dbReference type="ARBA" id="ARBA00052101"/>
    </source>
</evidence>
<dbReference type="GO" id="GO:0005829">
    <property type="term" value="C:cytosol"/>
    <property type="evidence" value="ECO:0007669"/>
    <property type="project" value="UniProtKB-ARBA"/>
</dbReference>
<dbReference type="Pfam" id="PF00370">
    <property type="entry name" value="FGGY_N"/>
    <property type="match status" value="1"/>
</dbReference>
<evidence type="ECO:0000256" key="6">
    <source>
        <dbReference type="ARBA" id="ARBA00022798"/>
    </source>
</evidence>
<evidence type="ECO:0000256" key="11">
    <source>
        <dbReference type="HAMAP-Rule" id="MF_00186"/>
    </source>
</evidence>
<evidence type="ECO:0000259" key="13">
    <source>
        <dbReference type="Pfam" id="PF00370"/>
    </source>
</evidence>
<feature type="binding site" evidence="11">
    <location>
        <position position="12"/>
    </location>
    <ligand>
        <name>sn-glycerol 3-phosphate</name>
        <dbReference type="ChEBI" id="CHEBI:57597"/>
    </ligand>
</feature>
<feature type="domain" description="Carbohydrate kinase FGGY C-terminal" evidence="14">
    <location>
        <begin position="263"/>
        <end position="450"/>
    </location>
</feature>
<feature type="binding site" evidence="11">
    <location>
        <position position="412"/>
    </location>
    <ligand>
        <name>ADP</name>
        <dbReference type="ChEBI" id="CHEBI:456216"/>
    </ligand>
</feature>
<feature type="binding site" evidence="11">
    <location>
        <position position="134"/>
    </location>
    <ligand>
        <name>sn-glycerol 3-phosphate</name>
        <dbReference type="ChEBI" id="CHEBI:57597"/>
    </ligand>
</feature>
<reference evidence="15" key="2">
    <citation type="journal article" date="2021" name="PeerJ">
        <title>Extensive microbial diversity within the chicken gut microbiome revealed by metagenomics and culture.</title>
        <authorList>
            <person name="Gilroy R."/>
            <person name="Ravi A."/>
            <person name="Getino M."/>
            <person name="Pursley I."/>
            <person name="Horton D.L."/>
            <person name="Alikhan N.F."/>
            <person name="Baker D."/>
            <person name="Gharbi K."/>
            <person name="Hall N."/>
            <person name="Watson M."/>
            <person name="Adriaenssens E.M."/>
            <person name="Foster-Nyarko E."/>
            <person name="Jarju S."/>
            <person name="Secka A."/>
            <person name="Antonio M."/>
            <person name="Oren A."/>
            <person name="Chaudhuri R.R."/>
            <person name="La Ragione R."/>
            <person name="Hildebrand F."/>
            <person name="Pallen M.J."/>
        </authorList>
    </citation>
    <scope>NUCLEOTIDE SEQUENCE</scope>
    <source>
        <strain evidence="15">14508</strain>
    </source>
</reference>
<evidence type="ECO:0000256" key="4">
    <source>
        <dbReference type="ARBA" id="ARBA00022741"/>
    </source>
</evidence>
<keyword evidence="4 11" id="KW-0547">Nucleotide-binding</keyword>
<feature type="binding site" evidence="11">
    <location>
        <position position="412"/>
    </location>
    <ligand>
        <name>ATP</name>
        <dbReference type="ChEBI" id="CHEBI:30616"/>
    </ligand>
</feature>
<comment type="pathway">
    <text evidence="1 11">Polyol metabolism; glycerol degradation via glycerol kinase pathway; sn-glycerol 3-phosphate from glycerol: step 1/1.</text>
</comment>
<dbReference type="InterPro" id="IPR018483">
    <property type="entry name" value="Carb_kinase_FGGY_CS"/>
</dbReference>
<evidence type="ECO:0000256" key="10">
    <source>
        <dbReference type="ARBA" id="ARBA00063665"/>
    </source>
</evidence>
<dbReference type="NCBIfam" id="TIGR01311">
    <property type="entry name" value="glycerol_kin"/>
    <property type="match status" value="1"/>
</dbReference>
<evidence type="ECO:0000256" key="12">
    <source>
        <dbReference type="RuleBase" id="RU003733"/>
    </source>
</evidence>
<dbReference type="FunFam" id="3.30.420.40:FF:000008">
    <property type="entry name" value="Glycerol kinase"/>
    <property type="match status" value="1"/>
</dbReference>
<feature type="binding site" evidence="11">
    <location>
        <position position="311"/>
    </location>
    <ligand>
        <name>ADP</name>
        <dbReference type="ChEBI" id="CHEBI:456216"/>
    </ligand>
</feature>
<proteinExistence type="inferred from homology"/>
<dbReference type="Pfam" id="PF02782">
    <property type="entry name" value="FGGY_C"/>
    <property type="match status" value="1"/>
</dbReference>
<dbReference type="SUPFAM" id="SSF53067">
    <property type="entry name" value="Actin-like ATPase domain"/>
    <property type="match status" value="2"/>
</dbReference>
<feature type="binding site" evidence="11">
    <location>
        <position position="311"/>
    </location>
    <ligand>
        <name>ATP</name>
        <dbReference type="ChEBI" id="CHEBI:30616"/>
    </ligand>
</feature>
<feature type="binding site" evidence="11">
    <location>
        <position position="16"/>
    </location>
    <ligand>
        <name>ADP</name>
        <dbReference type="ChEBI" id="CHEBI:456216"/>
    </ligand>
</feature>